<dbReference type="Proteomes" id="UP001519349">
    <property type="component" value="Unassembled WGS sequence"/>
</dbReference>
<reference evidence="1 2" key="1">
    <citation type="submission" date="2018-05" db="EMBL/GenBank/DDBJ databases">
        <title>Draft genome sequence of Streptococcus panodentis CCUG 70867T.</title>
        <authorList>
            <person name="Salva-Serra F."/>
            <person name="Mendez V."/>
            <person name="Jaen-Luchoro D."/>
            <person name="Gonzales-Siles L."/>
            <person name="Karlsson R."/>
            <person name="Engstrom-Jakobsson H."/>
            <person name="Busquets A."/>
            <person name="Gomila M."/>
            <person name="Pineiro-Iglesias B."/>
            <person name="Bennasar-Figueras A."/>
            <person name="Seeger M."/>
            <person name="Moore E."/>
        </authorList>
    </citation>
    <scope>NUCLEOTIDE SEQUENCE [LARGE SCALE GENOMIC DNA]</scope>
    <source>
        <strain evidence="1 2">CCUG 70867</strain>
    </source>
</reference>
<gene>
    <name evidence="1" type="ORF">DHL47_10760</name>
</gene>
<accession>A0ABS5AZ39</accession>
<evidence type="ECO:0000313" key="1">
    <source>
        <dbReference type="EMBL" id="MBP2621785.1"/>
    </source>
</evidence>
<organism evidence="1 2">
    <name type="scientific">Streptococcus panodentis</name>
    <dbReference type="NCBI Taxonomy" id="1581472"/>
    <lineage>
        <taxon>Bacteria</taxon>
        <taxon>Bacillati</taxon>
        <taxon>Bacillota</taxon>
        <taxon>Bacilli</taxon>
        <taxon>Lactobacillales</taxon>
        <taxon>Streptococcaceae</taxon>
        <taxon>Streptococcus</taxon>
    </lineage>
</organism>
<dbReference type="RefSeq" id="WP_209551840.1">
    <property type="nucleotide sequence ID" value="NZ_QFAY01000024.1"/>
</dbReference>
<sequence>MLLLTVLLSGCGILGNQSNKVDREKLEKDLDFLSEVYPTEKVSDLFEKFPKGFEIYYSVAEPSDAHYFSYKLDLKGDSTNQEITGSYKKVDYVPETPETLEEMPVRYVEGQGIVALDGSPINPTLSKVEFLFTKLTLNRQVISKLELRNYFENPVSGDERLDYNFTNKWIANYLGVSDNTKIELSIDFLHPSKTYASKTIVRASKFDIYETIYGVIHEDNEN</sequence>
<protein>
    <recommendedName>
        <fullName evidence="3">Lipoprotein</fullName>
    </recommendedName>
</protein>
<evidence type="ECO:0000313" key="2">
    <source>
        <dbReference type="Proteomes" id="UP001519349"/>
    </source>
</evidence>
<keyword evidence="2" id="KW-1185">Reference proteome</keyword>
<evidence type="ECO:0008006" key="3">
    <source>
        <dbReference type="Google" id="ProtNLM"/>
    </source>
</evidence>
<proteinExistence type="predicted"/>
<dbReference type="EMBL" id="QFAY01000024">
    <property type="protein sequence ID" value="MBP2621785.1"/>
    <property type="molecule type" value="Genomic_DNA"/>
</dbReference>
<name>A0ABS5AZ39_9STRE</name>
<comment type="caution">
    <text evidence="1">The sequence shown here is derived from an EMBL/GenBank/DDBJ whole genome shotgun (WGS) entry which is preliminary data.</text>
</comment>